<evidence type="ECO:0000313" key="2">
    <source>
        <dbReference type="EMBL" id="CCC47147.1"/>
    </source>
</evidence>
<reference evidence="2" key="1">
    <citation type="journal article" date="2012" name="Proc. Natl. Acad. Sci. U.S.A.">
        <title>Antigenic diversity is generated by distinct evolutionary mechanisms in African trypanosome species.</title>
        <authorList>
            <person name="Jackson A.P."/>
            <person name="Berry A."/>
            <person name="Aslett M."/>
            <person name="Allison H.C."/>
            <person name="Burton P."/>
            <person name="Vavrova-Anderson J."/>
            <person name="Brown R."/>
            <person name="Browne H."/>
            <person name="Corton N."/>
            <person name="Hauser H."/>
            <person name="Gamble J."/>
            <person name="Gilderthorp R."/>
            <person name="Marcello L."/>
            <person name="McQuillan J."/>
            <person name="Otto T.D."/>
            <person name="Quail M.A."/>
            <person name="Sanders M.J."/>
            <person name="van Tonder A."/>
            <person name="Ginger M.L."/>
            <person name="Field M.C."/>
            <person name="Barry J.D."/>
            <person name="Hertz-Fowler C."/>
            <person name="Berriman M."/>
        </authorList>
    </citation>
    <scope>NUCLEOTIDE SEQUENCE</scope>
    <source>
        <strain evidence="2">Y486</strain>
    </source>
</reference>
<proteinExistence type="predicted"/>
<feature type="compositionally biased region" description="Basic and acidic residues" evidence="1">
    <location>
        <begin position="391"/>
        <end position="400"/>
    </location>
</feature>
<evidence type="ECO:0000256" key="1">
    <source>
        <dbReference type="SAM" id="MobiDB-lite"/>
    </source>
</evidence>
<feature type="region of interest" description="Disordered" evidence="1">
    <location>
        <begin position="377"/>
        <end position="408"/>
    </location>
</feature>
<name>G0TT66_TRYVY</name>
<gene>
    <name evidence="2" type="ORF">TVY486_0303265</name>
</gene>
<organism evidence="2">
    <name type="scientific">Trypanosoma vivax (strain Y486)</name>
    <dbReference type="NCBI Taxonomy" id="1055687"/>
    <lineage>
        <taxon>Eukaryota</taxon>
        <taxon>Discoba</taxon>
        <taxon>Euglenozoa</taxon>
        <taxon>Kinetoplastea</taxon>
        <taxon>Metakinetoplastina</taxon>
        <taxon>Trypanosomatida</taxon>
        <taxon>Trypanosomatidae</taxon>
        <taxon>Trypanosoma</taxon>
        <taxon>Duttonella</taxon>
    </lineage>
</organism>
<sequence>MHRHVLLEDAHCVAADCQRKRLKEQLLELAEDCDAPPAVRLNAAGGGITGGGCTSQGEGIPYCDGIHGVSVADFEACLYPVASWAPAAVASSSQMTSVSELIEITKEELVHSPRPVARSHVNSPLREGSEHHSYNELPVMYGSGSGSLATMLTMNQSINLHSSSALAHRRSCTLGHGGGEPLTAALPSVRVRQCCAFCCSCYQFDGLCAGDKARGLQVETDGHDYKNKKMENGKWRLPLLEERGQCMLRSLRLQLLQPGMFNASYPPVRKLHLSQKEVCKSSQVGREAFRSAPVASVNCLLSEEHKPPKVSHSCKKKCSQCNHCSTYTAGPSVSRRHQLCTCQLNGFSSYKSLLRNRYSASQISQARSCFADGIMTPSSSRMRRSRNGNNHGHDSGEHAGMKQQSIGGRATQSALQHRCLHGTSSGSALRPLPSHCSDKCASLSAPLPLDTLGDNSSLDSSFLALGVSPSGRCQLCDPSLDMMMESSTSIASSTHMALNNKQ</sequence>
<dbReference type="EMBL" id="HE573019">
    <property type="protein sequence ID" value="CCC47147.1"/>
    <property type="molecule type" value="Genomic_DNA"/>
</dbReference>
<protein>
    <submittedName>
        <fullName evidence="2">Uncharacterized protein</fullName>
    </submittedName>
</protein>
<dbReference type="AlphaFoldDB" id="G0TT66"/>
<dbReference type="VEuPathDB" id="TriTrypDB:TvY486_0303265"/>
<accession>G0TT66</accession>